<evidence type="ECO:0000256" key="4">
    <source>
        <dbReference type="ARBA" id="ARBA00022519"/>
    </source>
</evidence>
<dbReference type="InterPro" id="IPR005804">
    <property type="entry name" value="FA_desaturase_dom"/>
</dbReference>
<evidence type="ECO:0000256" key="2">
    <source>
        <dbReference type="ARBA" id="ARBA00010823"/>
    </source>
</evidence>
<keyword evidence="8" id="KW-0560">Oxidoreductase</keyword>
<evidence type="ECO:0000256" key="3">
    <source>
        <dbReference type="ARBA" id="ARBA00022475"/>
    </source>
</evidence>
<dbReference type="EMBL" id="VFQX01000066">
    <property type="protein sequence ID" value="KAF0972729.1"/>
    <property type="molecule type" value="Genomic_DNA"/>
</dbReference>
<dbReference type="PANTHER" id="PTHR38674">
    <property type="entry name" value="ALKANE 1-MONOOXYGENASE 1"/>
    <property type="match status" value="1"/>
</dbReference>
<keyword evidence="3" id="KW-1003">Cell membrane</keyword>
<comment type="caution">
    <text evidence="15">The sequence shown here is derived from an EMBL/GenBank/DDBJ whole genome shotgun (WGS) entry which is preliminary data.</text>
</comment>
<keyword evidence="9" id="KW-0408">Iron</keyword>
<keyword evidence="4" id="KW-0997">Cell inner membrane</keyword>
<evidence type="ECO:0000256" key="13">
    <source>
        <dbReference type="SAM" id="Phobius"/>
    </source>
</evidence>
<evidence type="ECO:0000256" key="12">
    <source>
        <dbReference type="SAM" id="MobiDB-lite"/>
    </source>
</evidence>
<keyword evidence="16" id="KW-1185">Reference proteome</keyword>
<gene>
    <name evidence="15" type="ORF">FDP41_008978</name>
</gene>
<dbReference type="OMA" id="HAFSWWA"/>
<dbReference type="GO" id="GO:0005886">
    <property type="term" value="C:plasma membrane"/>
    <property type="evidence" value="ECO:0007669"/>
    <property type="project" value="UniProtKB-SubCell"/>
</dbReference>
<feature type="transmembrane region" description="Helical" evidence="13">
    <location>
        <begin position="332"/>
        <end position="350"/>
    </location>
</feature>
<accession>A0A6A5BI76</accession>
<keyword evidence="11 13" id="KW-0472">Membrane</keyword>
<keyword evidence="6" id="KW-0479">Metal-binding</keyword>
<evidence type="ECO:0000313" key="16">
    <source>
        <dbReference type="Proteomes" id="UP000444721"/>
    </source>
</evidence>
<proteinExistence type="inferred from homology"/>
<evidence type="ECO:0000256" key="5">
    <source>
        <dbReference type="ARBA" id="ARBA00022692"/>
    </source>
</evidence>
<dbReference type="Pfam" id="PF00487">
    <property type="entry name" value="FA_desaturase"/>
    <property type="match status" value="1"/>
</dbReference>
<keyword evidence="5 13" id="KW-0812">Transmembrane</keyword>
<reference evidence="15 16" key="1">
    <citation type="journal article" date="2019" name="Sci. Rep.">
        <title>Nanopore sequencing improves the draft genome of the human pathogenic amoeba Naegleria fowleri.</title>
        <authorList>
            <person name="Liechti N."/>
            <person name="Schurch N."/>
            <person name="Bruggmann R."/>
            <person name="Wittwer M."/>
        </authorList>
    </citation>
    <scope>NUCLEOTIDE SEQUENCE [LARGE SCALE GENOMIC DNA]</scope>
    <source>
        <strain evidence="15 16">ATCC 30894</strain>
    </source>
</reference>
<comment type="subcellular location">
    <subcellularLocation>
        <location evidence="1">Cell inner membrane</location>
        <topology evidence="1">Multi-pass membrane protein</topology>
    </subcellularLocation>
</comment>
<dbReference type="CDD" id="cd03512">
    <property type="entry name" value="Alkane-hydroxylase"/>
    <property type="match status" value="1"/>
</dbReference>
<keyword evidence="10" id="KW-0503">Monooxygenase</keyword>
<dbReference type="Proteomes" id="UP000444721">
    <property type="component" value="Unassembled WGS sequence"/>
</dbReference>
<evidence type="ECO:0000256" key="11">
    <source>
        <dbReference type="ARBA" id="ARBA00023136"/>
    </source>
</evidence>
<dbReference type="RefSeq" id="XP_044557443.1">
    <property type="nucleotide sequence ID" value="XM_044712887.1"/>
</dbReference>
<organism evidence="15 16">
    <name type="scientific">Naegleria fowleri</name>
    <name type="common">Brain eating amoeba</name>
    <dbReference type="NCBI Taxonomy" id="5763"/>
    <lineage>
        <taxon>Eukaryota</taxon>
        <taxon>Discoba</taxon>
        <taxon>Heterolobosea</taxon>
        <taxon>Tetramitia</taxon>
        <taxon>Eutetramitia</taxon>
        <taxon>Vahlkampfiidae</taxon>
        <taxon>Naegleria</taxon>
    </lineage>
</organism>
<feature type="domain" description="Fatty acid desaturase" evidence="14">
    <location>
        <begin position="225"/>
        <end position="443"/>
    </location>
</feature>
<evidence type="ECO:0000256" key="1">
    <source>
        <dbReference type="ARBA" id="ARBA00004429"/>
    </source>
</evidence>
<feature type="transmembrane region" description="Helical" evidence="13">
    <location>
        <begin position="441"/>
        <end position="464"/>
    </location>
</feature>
<evidence type="ECO:0000256" key="7">
    <source>
        <dbReference type="ARBA" id="ARBA00022989"/>
    </source>
</evidence>
<sequence>MSDELINLPDQPLVVDESSSLQEKNMLRESSRNNSEESTKLENAETSLSSPHTANKKTTLPTWNHPIMYLINIHILICLHAFSWWALLQTANHPLRKHIISQPLSFIQKTMTYIPDTVVPHVNQNISVILSEYFPSEETVISTSFLSSPLFGFVILPIAEIVLPFKGVEYLYSNNAYDKKEIDEQTNKYKFFFRVIPLVYTVTLSALFWFSLTCVHLLTLEQFLLHSLSLGIVIAQSGAISHEMLHKRTWLENLCARIILSYHSYLHFPLEHVYSHHKKLATYEDAATARYGETIYKFVFRSSFTGYMNAWRIDIEKVKKRKEKLRWLKSEMLWSTVVTIALPICIYHYIGAAALTSFIVTCLVAIFLVESVNYVEHYGLKRRKRDDGSYEPVNETHSFDALFRVSSYSYFNIIFHADHHFYGQREYYKLRVYENSPKLPYGYSTMILLSFIPPLFFSIMHPILYDFYEKRGIDYDKLLQQE</sequence>
<feature type="compositionally biased region" description="Basic and acidic residues" evidence="12">
    <location>
        <begin position="25"/>
        <end position="43"/>
    </location>
</feature>
<feature type="compositionally biased region" description="Polar residues" evidence="12">
    <location>
        <begin position="44"/>
        <end position="55"/>
    </location>
</feature>
<feature type="transmembrane region" description="Helical" evidence="13">
    <location>
        <begin position="223"/>
        <end position="241"/>
    </location>
</feature>
<dbReference type="OrthoDB" id="507375at2759"/>
<dbReference type="PANTHER" id="PTHR38674:SF1">
    <property type="entry name" value="ALKANE 1-MONOOXYGENASE 1"/>
    <property type="match status" value="1"/>
</dbReference>
<dbReference type="GO" id="GO:0046872">
    <property type="term" value="F:metal ion binding"/>
    <property type="evidence" value="ECO:0007669"/>
    <property type="project" value="UniProtKB-KW"/>
</dbReference>
<feature type="transmembrane region" description="Helical" evidence="13">
    <location>
        <begin position="67"/>
        <end position="88"/>
    </location>
</feature>
<dbReference type="GeneID" id="68116195"/>
<feature type="transmembrane region" description="Helical" evidence="13">
    <location>
        <begin position="191"/>
        <end position="211"/>
    </location>
</feature>
<dbReference type="AlphaFoldDB" id="A0A6A5BI76"/>
<dbReference type="VEuPathDB" id="AmoebaDB:FDP41_008978"/>
<feature type="transmembrane region" description="Helical" evidence="13">
    <location>
        <begin position="356"/>
        <end position="375"/>
    </location>
</feature>
<protein>
    <recommendedName>
        <fullName evidence="14">Fatty acid desaturase domain-containing protein</fullName>
    </recommendedName>
</protein>
<dbReference type="GO" id="GO:0006629">
    <property type="term" value="P:lipid metabolic process"/>
    <property type="evidence" value="ECO:0007669"/>
    <property type="project" value="InterPro"/>
</dbReference>
<keyword evidence="7 13" id="KW-1133">Transmembrane helix</keyword>
<evidence type="ECO:0000256" key="6">
    <source>
        <dbReference type="ARBA" id="ARBA00022723"/>
    </source>
</evidence>
<dbReference type="GO" id="GO:0004497">
    <property type="term" value="F:monooxygenase activity"/>
    <property type="evidence" value="ECO:0007669"/>
    <property type="project" value="UniProtKB-KW"/>
</dbReference>
<feature type="region of interest" description="Disordered" evidence="12">
    <location>
        <begin position="19"/>
        <end position="55"/>
    </location>
</feature>
<name>A0A6A5BI76_NAEFO</name>
<evidence type="ECO:0000256" key="8">
    <source>
        <dbReference type="ARBA" id="ARBA00023002"/>
    </source>
</evidence>
<dbReference type="InterPro" id="IPR033885">
    <property type="entry name" value="AlkB/XylM"/>
</dbReference>
<evidence type="ECO:0000256" key="9">
    <source>
        <dbReference type="ARBA" id="ARBA00023004"/>
    </source>
</evidence>
<evidence type="ECO:0000256" key="10">
    <source>
        <dbReference type="ARBA" id="ARBA00023033"/>
    </source>
</evidence>
<dbReference type="VEuPathDB" id="AmoebaDB:NfTy_047220"/>
<evidence type="ECO:0000313" key="15">
    <source>
        <dbReference type="EMBL" id="KAF0972729.1"/>
    </source>
</evidence>
<evidence type="ECO:0000259" key="14">
    <source>
        <dbReference type="Pfam" id="PF00487"/>
    </source>
</evidence>
<dbReference type="VEuPathDB" id="AmoebaDB:NF0077100"/>
<comment type="similarity">
    <text evidence="2">Belongs to the fatty acid desaturase type 1 family. AlkB subfamily.</text>
</comment>